<dbReference type="HOGENOM" id="CLU_1503837_0_0_1"/>
<feature type="region of interest" description="Disordered" evidence="2">
    <location>
        <begin position="161"/>
        <end position="180"/>
    </location>
</feature>
<sequence>MISNLSLAVKIYIKTSPPESTTCTAAVEYSSEECAKAVASSNVTILGQSFPVQWAASETRTQTQKPKPYDNDCERKMFLGNLPGDVTEENLSGLIDKLLPVSVCVKSSADNDRKYAFLEFKSSSDRNIALGLIERVKQEGALGEEVTASPAYPYIHGRSKKWKVKKNSHDKNASVKSDQI</sequence>
<dbReference type="OrthoDB" id="439808at2759"/>
<organism evidence="4 5">
    <name type="scientific">Nematocida parisii (strain ERTm3)</name>
    <name type="common">Nematode killer fungus</name>
    <dbReference type="NCBI Taxonomy" id="935791"/>
    <lineage>
        <taxon>Eukaryota</taxon>
        <taxon>Fungi</taxon>
        <taxon>Fungi incertae sedis</taxon>
        <taxon>Microsporidia</taxon>
        <taxon>Nematocida</taxon>
    </lineage>
</organism>
<evidence type="ECO:0000256" key="2">
    <source>
        <dbReference type="SAM" id="MobiDB-lite"/>
    </source>
</evidence>
<reference evidence="4" key="1">
    <citation type="submission" date="2011-01" db="EMBL/GenBank/DDBJ databases">
        <title>The Genome Sequence of Nematocida parisii strain ERTm3.</title>
        <authorList>
            <consortium name="The Broad Institute Genome Sequencing Platform"/>
            <consortium name="The Broad Institute Genome Sequencing Center for Infectious Disease"/>
            <person name="Cuomo C."/>
            <person name="Troemel E."/>
            <person name="Young S.K."/>
            <person name="Zeng Q."/>
            <person name="Gargeya S."/>
            <person name="Fitzgerald M."/>
            <person name="Haas B."/>
            <person name="Abouelleil A."/>
            <person name="Alvarado L."/>
            <person name="Arachchi H.M."/>
            <person name="Berlin A."/>
            <person name="Chapman S.B."/>
            <person name="Gearin G."/>
            <person name="Goldberg J."/>
            <person name="Griggs A."/>
            <person name="Gujja S."/>
            <person name="Hansen M."/>
            <person name="Heiman D."/>
            <person name="Howarth C."/>
            <person name="Larimer J."/>
            <person name="Lui A."/>
            <person name="MacDonald P.J.P."/>
            <person name="McCowen C."/>
            <person name="Montmayeur A."/>
            <person name="Murphy C."/>
            <person name="Neiman D."/>
            <person name="Pearson M."/>
            <person name="Priest M."/>
            <person name="Roberts A."/>
            <person name="Saif S."/>
            <person name="Shea T."/>
            <person name="Sisk P."/>
            <person name="Stolte C."/>
            <person name="Sykes S."/>
            <person name="Wortman J."/>
            <person name="Nusbaum C."/>
            <person name="Birren B."/>
        </authorList>
    </citation>
    <scope>NUCLEOTIDE SEQUENCE</scope>
    <source>
        <strain evidence="4">ERTm3</strain>
    </source>
</reference>
<feature type="compositionally biased region" description="Basic and acidic residues" evidence="2">
    <location>
        <begin position="167"/>
        <end position="180"/>
    </location>
</feature>
<dbReference type="Gene3D" id="3.30.70.330">
    <property type="match status" value="1"/>
</dbReference>
<protein>
    <recommendedName>
        <fullName evidence="3">RRM domain-containing protein</fullName>
    </recommendedName>
</protein>
<keyword evidence="5" id="KW-1185">Reference proteome</keyword>
<dbReference type="Pfam" id="PF00076">
    <property type="entry name" value="RRM_1"/>
    <property type="match status" value="1"/>
</dbReference>
<dbReference type="OMA" id="QWAASET"/>
<evidence type="ECO:0000259" key="3">
    <source>
        <dbReference type="PROSITE" id="PS50102"/>
    </source>
</evidence>
<dbReference type="EMBL" id="GL870876">
    <property type="protein sequence ID" value="EIJ89462.1"/>
    <property type="molecule type" value="Genomic_DNA"/>
</dbReference>
<name>I3EJR5_NEMP3</name>
<gene>
    <name evidence="4" type="ORF">NEQG_00232</name>
</gene>
<proteinExistence type="predicted"/>
<dbReference type="SUPFAM" id="SSF54928">
    <property type="entry name" value="RNA-binding domain, RBD"/>
    <property type="match status" value="1"/>
</dbReference>
<evidence type="ECO:0000313" key="5">
    <source>
        <dbReference type="Proteomes" id="UP000002872"/>
    </source>
</evidence>
<dbReference type="Proteomes" id="UP000002872">
    <property type="component" value="Unassembled WGS sequence"/>
</dbReference>
<dbReference type="CDD" id="cd00590">
    <property type="entry name" value="RRM_SF"/>
    <property type="match status" value="1"/>
</dbReference>
<dbReference type="InterPro" id="IPR000504">
    <property type="entry name" value="RRM_dom"/>
</dbReference>
<dbReference type="GO" id="GO:0003723">
    <property type="term" value="F:RNA binding"/>
    <property type="evidence" value="ECO:0007669"/>
    <property type="project" value="UniProtKB-UniRule"/>
</dbReference>
<dbReference type="InterPro" id="IPR012677">
    <property type="entry name" value="Nucleotide-bd_a/b_plait_sf"/>
</dbReference>
<dbReference type="VEuPathDB" id="MicrosporidiaDB:NEQG_00232"/>
<dbReference type="PROSITE" id="PS50102">
    <property type="entry name" value="RRM"/>
    <property type="match status" value="1"/>
</dbReference>
<dbReference type="InParanoid" id="I3EJR5"/>
<evidence type="ECO:0000313" key="4">
    <source>
        <dbReference type="EMBL" id="EIJ89462.1"/>
    </source>
</evidence>
<accession>I3EJR5</accession>
<dbReference type="AlphaFoldDB" id="I3EJR5"/>
<feature type="domain" description="RRM" evidence="3">
    <location>
        <begin position="75"/>
        <end position="153"/>
    </location>
</feature>
<dbReference type="InterPro" id="IPR035979">
    <property type="entry name" value="RBD_domain_sf"/>
</dbReference>
<keyword evidence="1" id="KW-0694">RNA-binding</keyword>
<evidence type="ECO:0000256" key="1">
    <source>
        <dbReference type="PROSITE-ProRule" id="PRU00176"/>
    </source>
</evidence>